<dbReference type="GO" id="GO:0020037">
    <property type="term" value="F:heme binding"/>
    <property type="evidence" value="ECO:0007669"/>
    <property type="project" value="InterPro"/>
</dbReference>
<dbReference type="AlphaFoldDB" id="A0A9W8XZH5"/>
<dbReference type="InterPro" id="IPR036396">
    <property type="entry name" value="Cyt_P450_sf"/>
</dbReference>
<gene>
    <name evidence="1" type="ORF">N0V83_009360</name>
</gene>
<dbReference type="OrthoDB" id="1470350at2759"/>
<sequence length="326" mass="36224">MDRHRFKQLILIIGPIVRIAPNTLSFNTASALSTIYGPRGANVKKGEWYRTFDIAAGTYSSFTETDREKHAIKRRWMSPAFSVDSMKANEPLIIDIVERFCETLKPADSGWGAKWNMSEMCTYLGFDIMGALVFGCDFKTVQEKENRPLANSVLPASGKSVSDNNRLIDYASSQVETQLASGDSEKHTTEHRIDFLSRLIGVEDKKTGWNPTFADLSTESLNMINAGADPFSSVLAGAIFYLVHNPEALEKATAEVRGKNLAYLQLRITLARVLWRFDVRDAVDERGGRGKKGLGVGGERGEFQMWDALGFGRDGPMVEVRVARGE</sequence>
<dbReference type="Proteomes" id="UP001140560">
    <property type="component" value="Unassembled WGS sequence"/>
</dbReference>
<dbReference type="PANTHER" id="PTHR24305:SF147">
    <property type="entry name" value="P450, PUTATIVE (EUROFUNG)-RELATED"/>
    <property type="match status" value="1"/>
</dbReference>
<dbReference type="GO" id="GO:0004497">
    <property type="term" value="F:monooxygenase activity"/>
    <property type="evidence" value="ECO:0007669"/>
    <property type="project" value="InterPro"/>
</dbReference>
<dbReference type="EMBL" id="JAPEUY010000018">
    <property type="protein sequence ID" value="KAJ4363908.1"/>
    <property type="molecule type" value="Genomic_DNA"/>
</dbReference>
<comment type="caution">
    <text evidence="1">The sequence shown here is derived from an EMBL/GenBank/DDBJ whole genome shotgun (WGS) entry which is preliminary data.</text>
</comment>
<protein>
    <recommendedName>
        <fullName evidence="3">Cytochrome P450</fullName>
    </recommendedName>
</protein>
<dbReference type="Gene3D" id="1.10.630.10">
    <property type="entry name" value="Cytochrome P450"/>
    <property type="match status" value="1"/>
</dbReference>
<reference evidence="1" key="1">
    <citation type="submission" date="2022-10" db="EMBL/GenBank/DDBJ databases">
        <title>Tapping the CABI collections for fungal endophytes: first genome assemblies for Collariella, Neodidymelliopsis, Ascochyta clinopodiicola, Didymella pomorum, Didymosphaeria variabile, Neocosmospora piperis and Neocucurbitaria cava.</title>
        <authorList>
            <person name="Hill R."/>
        </authorList>
    </citation>
    <scope>NUCLEOTIDE SEQUENCE</scope>
    <source>
        <strain evidence="1">IMI 356814</strain>
    </source>
</reference>
<dbReference type="SUPFAM" id="SSF48264">
    <property type="entry name" value="Cytochrome P450"/>
    <property type="match status" value="1"/>
</dbReference>
<keyword evidence="2" id="KW-1185">Reference proteome</keyword>
<dbReference type="GO" id="GO:0005506">
    <property type="term" value="F:iron ion binding"/>
    <property type="evidence" value="ECO:0007669"/>
    <property type="project" value="InterPro"/>
</dbReference>
<name>A0A9W8XZH5_9PLEO</name>
<dbReference type="InterPro" id="IPR001128">
    <property type="entry name" value="Cyt_P450"/>
</dbReference>
<dbReference type="Pfam" id="PF00067">
    <property type="entry name" value="p450"/>
    <property type="match status" value="2"/>
</dbReference>
<evidence type="ECO:0008006" key="3">
    <source>
        <dbReference type="Google" id="ProtNLM"/>
    </source>
</evidence>
<dbReference type="GO" id="GO:0016705">
    <property type="term" value="F:oxidoreductase activity, acting on paired donors, with incorporation or reduction of molecular oxygen"/>
    <property type="evidence" value="ECO:0007669"/>
    <property type="project" value="InterPro"/>
</dbReference>
<dbReference type="PANTHER" id="PTHR24305">
    <property type="entry name" value="CYTOCHROME P450"/>
    <property type="match status" value="1"/>
</dbReference>
<accession>A0A9W8XZH5</accession>
<evidence type="ECO:0000313" key="1">
    <source>
        <dbReference type="EMBL" id="KAJ4363908.1"/>
    </source>
</evidence>
<proteinExistence type="predicted"/>
<dbReference type="InterPro" id="IPR050121">
    <property type="entry name" value="Cytochrome_P450_monoxygenase"/>
</dbReference>
<evidence type="ECO:0000313" key="2">
    <source>
        <dbReference type="Proteomes" id="UP001140560"/>
    </source>
</evidence>
<organism evidence="1 2">
    <name type="scientific">Neocucurbitaria cava</name>
    <dbReference type="NCBI Taxonomy" id="798079"/>
    <lineage>
        <taxon>Eukaryota</taxon>
        <taxon>Fungi</taxon>
        <taxon>Dikarya</taxon>
        <taxon>Ascomycota</taxon>
        <taxon>Pezizomycotina</taxon>
        <taxon>Dothideomycetes</taxon>
        <taxon>Pleosporomycetidae</taxon>
        <taxon>Pleosporales</taxon>
        <taxon>Pleosporineae</taxon>
        <taxon>Cucurbitariaceae</taxon>
        <taxon>Neocucurbitaria</taxon>
    </lineage>
</organism>